<reference evidence="3 4" key="1">
    <citation type="submission" date="2022-04" db="EMBL/GenBank/DDBJ databases">
        <title>Genome diversity in the genus Frankia.</title>
        <authorList>
            <person name="Carlos-Shanley C."/>
            <person name="Hahn D."/>
        </authorList>
    </citation>
    <scope>NUCLEOTIDE SEQUENCE [LARGE SCALE GENOMIC DNA]</scope>
    <source>
        <strain evidence="3 4">Ag45/Mut15</strain>
    </source>
</reference>
<keyword evidence="4" id="KW-1185">Reference proteome</keyword>
<proteinExistence type="predicted"/>
<feature type="region of interest" description="Disordered" evidence="1">
    <location>
        <begin position="265"/>
        <end position="286"/>
    </location>
</feature>
<feature type="region of interest" description="Disordered" evidence="1">
    <location>
        <begin position="153"/>
        <end position="233"/>
    </location>
</feature>
<dbReference type="RefSeq" id="WP_248826342.1">
    <property type="nucleotide sequence ID" value="NZ_JALKFT010000029.1"/>
</dbReference>
<accession>A0ABT0K3X5</accession>
<evidence type="ECO:0000256" key="1">
    <source>
        <dbReference type="SAM" id="MobiDB-lite"/>
    </source>
</evidence>
<protein>
    <submittedName>
        <fullName evidence="3">13E12 repeat family protein</fullName>
    </submittedName>
</protein>
<gene>
    <name evidence="3" type="ORF">MXD59_21010</name>
</gene>
<feature type="compositionally biased region" description="Basic and acidic residues" evidence="1">
    <location>
        <begin position="153"/>
        <end position="167"/>
    </location>
</feature>
<dbReference type="Proteomes" id="UP001201873">
    <property type="component" value="Unassembled WGS sequence"/>
</dbReference>
<organism evidence="3 4">
    <name type="scientific">Frankia umida</name>
    <dbReference type="NCBI Taxonomy" id="573489"/>
    <lineage>
        <taxon>Bacteria</taxon>
        <taxon>Bacillati</taxon>
        <taxon>Actinomycetota</taxon>
        <taxon>Actinomycetes</taxon>
        <taxon>Frankiales</taxon>
        <taxon>Frankiaceae</taxon>
        <taxon>Frankia</taxon>
    </lineage>
</organism>
<evidence type="ECO:0000259" key="2">
    <source>
        <dbReference type="Pfam" id="PF02720"/>
    </source>
</evidence>
<comment type="caution">
    <text evidence="3">The sequence shown here is derived from an EMBL/GenBank/DDBJ whole genome shotgun (WGS) entry which is preliminary data.</text>
</comment>
<feature type="compositionally biased region" description="Basic and acidic residues" evidence="1">
    <location>
        <begin position="274"/>
        <end position="286"/>
    </location>
</feature>
<evidence type="ECO:0000313" key="4">
    <source>
        <dbReference type="Proteomes" id="UP001201873"/>
    </source>
</evidence>
<feature type="compositionally biased region" description="Gly residues" evidence="1">
    <location>
        <begin position="214"/>
        <end position="224"/>
    </location>
</feature>
<dbReference type="InterPro" id="IPR003870">
    <property type="entry name" value="DUF222"/>
</dbReference>
<name>A0ABT0K3X5_9ACTN</name>
<dbReference type="Pfam" id="PF02720">
    <property type="entry name" value="DUF222"/>
    <property type="match status" value="1"/>
</dbReference>
<sequence>MRTLLSVEPSCWSRDDVENVLLGMYELLSQLSVVRSRAIRRAGELGFSAQRGAPDLVGWMREQMQVAPGDARRLIAVAQAVVGGPCQATGVALAQGRISPEQADVILRAVRGFPGQASDEQRRAMQAALLADAIRMDRHQLTRSAAQLTEKLLAADRPADEEKRHDTGAAGSGMAGSGDKPDATCGGGEDGPVDAGDAPPVGDGCSPESESSGPGQGSGPGQSGGSAPRPDPQAVRQLTFFDTPQGTTLVRGELDAEGAALLRTALDGLSAPRPGEDGARDPRTPARRRADALVELVSRALSGNRVPKSGGTRPHLTVTIAWSTLISGGLGSATTSWGMPLPLEVIRRISCDAAVGRIILDPNGVPLDAGRSVRTVPPHMRRDLVS</sequence>
<feature type="domain" description="DUF222" evidence="2">
    <location>
        <begin position="29"/>
        <end position="382"/>
    </location>
</feature>
<dbReference type="EMBL" id="JALKFT010000029">
    <property type="protein sequence ID" value="MCK9878217.1"/>
    <property type="molecule type" value="Genomic_DNA"/>
</dbReference>
<evidence type="ECO:0000313" key="3">
    <source>
        <dbReference type="EMBL" id="MCK9878217.1"/>
    </source>
</evidence>